<comment type="caution">
    <text evidence="4">The sequence shown here is derived from an EMBL/GenBank/DDBJ whole genome shotgun (WGS) entry which is preliminary data.</text>
</comment>
<protein>
    <submittedName>
        <fullName evidence="4">Primosomal protein DnaI</fullName>
    </submittedName>
</protein>
<dbReference type="RefSeq" id="WP_094495809.1">
    <property type="nucleotide sequence ID" value="NZ_NGNV01000011.1"/>
</dbReference>
<evidence type="ECO:0000313" key="5">
    <source>
        <dbReference type="Proteomes" id="UP000215828"/>
    </source>
</evidence>
<evidence type="ECO:0000259" key="2">
    <source>
        <dbReference type="Pfam" id="PF07319"/>
    </source>
</evidence>
<evidence type="ECO:0000313" key="3">
    <source>
        <dbReference type="EMBL" id="OYR88261.1"/>
    </source>
</evidence>
<feature type="domain" description="Primosomal DnaI N-terminal" evidence="2">
    <location>
        <begin position="1"/>
        <end position="89"/>
    </location>
</feature>
<dbReference type="Pfam" id="PF07319">
    <property type="entry name" value="DnaI_N"/>
    <property type="match status" value="1"/>
</dbReference>
<dbReference type="Gene3D" id="3.40.50.300">
    <property type="entry name" value="P-loop containing nucleotide triphosphate hydrolases"/>
    <property type="match status" value="1"/>
</dbReference>
<accession>A0A256LGT9</accession>
<reference evidence="4 5" key="1">
    <citation type="submission" date="2017-04" db="EMBL/GenBank/DDBJ databases">
        <authorList>
            <person name="Afonso C.L."/>
            <person name="Miller P.J."/>
            <person name="Scott M.A."/>
            <person name="Spackman E."/>
            <person name="Goraichik I."/>
            <person name="Dimitrov K.M."/>
            <person name="Suarez D.L."/>
            <person name="Swayne D.E."/>
        </authorList>
    </citation>
    <scope>NUCLEOTIDE SEQUENCE [LARGE SCALE GENOMIC DNA]</scope>
    <source>
        <strain evidence="4 5">609q</strain>
    </source>
</reference>
<name>A0A256LGT9_9LACO</name>
<dbReference type="Pfam" id="PF01695">
    <property type="entry name" value="IstB_IS21"/>
    <property type="match status" value="1"/>
</dbReference>
<organism evidence="4 5">
    <name type="scientific">Lactobacillus taiwanensis</name>
    <dbReference type="NCBI Taxonomy" id="508451"/>
    <lineage>
        <taxon>Bacteria</taxon>
        <taxon>Bacillati</taxon>
        <taxon>Bacillota</taxon>
        <taxon>Bacilli</taxon>
        <taxon>Lactobacillales</taxon>
        <taxon>Lactobacillaceae</taxon>
        <taxon>Lactobacillus</taxon>
    </lineage>
</organism>
<reference evidence="5 6" key="3">
    <citation type="submission" date="2017-09" db="EMBL/GenBank/DDBJ databases">
        <title>Tripartite evolution among Lactobacillus johnsonii, Lactobacillus taiwanensis, Lactobacillus reuteri and their rodent host.</title>
        <authorList>
            <person name="Wang T."/>
            <person name="Knowles S."/>
            <person name="Cheng C."/>
        </authorList>
    </citation>
    <scope>NUCLEOTIDE SEQUENCE [LARGE SCALE GENOMIC DNA]</scope>
    <source>
        <strain evidence="4 5">609q</strain>
        <strain evidence="3 6">609u</strain>
    </source>
</reference>
<dbReference type="AlphaFoldDB" id="A0A256LGT9"/>
<dbReference type="InterPro" id="IPR002611">
    <property type="entry name" value="IstB_ATP-bd"/>
</dbReference>
<evidence type="ECO:0000313" key="4">
    <source>
        <dbReference type="EMBL" id="OYR92383.1"/>
    </source>
</evidence>
<dbReference type="Proteomes" id="UP000215828">
    <property type="component" value="Unassembled WGS sequence"/>
</dbReference>
<reference evidence="3 6" key="2">
    <citation type="submission" date="2017-05" db="EMBL/GenBank/DDBJ databases">
        <authorList>
            <person name="Lin X.B."/>
            <person name="Stothard P."/>
            <person name="Tasseva G."/>
            <person name="Walter J."/>
        </authorList>
    </citation>
    <scope>NUCLEOTIDE SEQUENCE [LARGE SCALE GENOMIC DNA]</scope>
    <source>
        <strain evidence="3 6">609u</strain>
    </source>
</reference>
<dbReference type="PANTHER" id="PTHR30050">
    <property type="entry name" value="CHROMOSOMAL REPLICATION INITIATOR PROTEIN DNAA"/>
    <property type="match status" value="1"/>
</dbReference>
<dbReference type="EMBL" id="NGNV01000011">
    <property type="protein sequence ID" value="OYR88261.1"/>
    <property type="molecule type" value="Genomic_DNA"/>
</dbReference>
<keyword evidence="6" id="KW-1185">Reference proteome</keyword>
<dbReference type="InterPro" id="IPR009928">
    <property type="entry name" value="DnaI_N"/>
</dbReference>
<dbReference type="NCBIfam" id="NF006505">
    <property type="entry name" value="PRK08939.1"/>
    <property type="match status" value="1"/>
</dbReference>
<feature type="domain" description="IstB-like ATP-binding" evidence="1">
    <location>
        <begin position="96"/>
        <end position="295"/>
    </location>
</feature>
<dbReference type="GO" id="GO:0006260">
    <property type="term" value="P:DNA replication"/>
    <property type="evidence" value="ECO:0007669"/>
    <property type="project" value="TreeGrafter"/>
</dbReference>
<dbReference type="PANTHER" id="PTHR30050:SF8">
    <property type="entry name" value="PRIMOSOMAL PROTEIN DNAI"/>
    <property type="match status" value="1"/>
</dbReference>
<proteinExistence type="predicted"/>
<dbReference type="CDD" id="cd00009">
    <property type="entry name" value="AAA"/>
    <property type="match status" value="1"/>
</dbReference>
<evidence type="ECO:0000259" key="1">
    <source>
        <dbReference type="Pfam" id="PF01695"/>
    </source>
</evidence>
<sequence>MEDISEVITRILKKRKLDEDGQKIARTAIKHPSVQTFFKQNKDKLNKEIVQASLPTIFNYVEQIKAPNPVMKGYKPRLFLNGNVIDITYVPTQDKLDSEAKARAERRIELIDLPGKLRHVELANIDSTPERDAVLDEVALFLANFKKNKHIQGLYLTGNFGVGKTYILAGLANTIARQGSRVVFLHVPSFIASLGSHFQDNSLNDEIDRIASAPVLIFDDIGAETLSEWSRDDVLGVILQKRMDNVLPTFFSSNMTMDDLMEHFAEIRNNVDEVKAKRLMERVRFLSKEVFVGGKNRRN</sequence>
<dbReference type="Proteomes" id="UP000216316">
    <property type="component" value="Unassembled WGS sequence"/>
</dbReference>
<gene>
    <name evidence="3" type="ORF">CBF53_03035</name>
    <name evidence="4" type="ORF">CBF70_05005</name>
</gene>
<dbReference type="SUPFAM" id="SSF52540">
    <property type="entry name" value="P-loop containing nucleoside triphosphate hydrolases"/>
    <property type="match status" value="1"/>
</dbReference>
<dbReference type="EMBL" id="NGNX01000011">
    <property type="protein sequence ID" value="OYR92383.1"/>
    <property type="molecule type" value="Genomic_DNA"/>
</dbReference>
<evidence type="ECO:0000313" key="6">
    <source>
        <dbReference type="Proteomes" id="UP000216316"/>
    </source>
</evidence>
<dbReference type="GO" id="GO:0005524">
    <property type="term" value="F:ATP binding"/>
    <property type="evidence" value="ECO:0007669"/>
    <property type="project" value="InterPro"/>
</dbReference>
<dbReference type="InterPro" id="IPR027417">
    <property type="entry name" value="P-loop_NTPase"/>
</dbReference>